<dbReference type="AlphaFoldDB" id="A0A1T4WLQ9"/>
<reference evidence="2" key="1">
    <citation type="submission" date="2017-02" db="EMBL/GenBank/DDBJ databases">
        <authorList>
            <person name="Varghese N."/>
            <person name="Submissions S."/>
        </authorList>
    </citation>
    <scope>NUCLEOTIDE SEQUENCE [LARGE SCALE GENOMIC DNA]</scope>
    <source>
        <strain evidence="2">ATCC 700200</strain>
    </source>
</reference>
<gene>
    <name evidence="1" type="ORF">SAMN02745166_00489</name>
</gene>
<keyword evidence="2" id="KW-1185">Reference proteome</keyword>
<dbReference type="EMBL" id="FUYE01000001">
    <property type="protein sequence ID" value="SKA78272.1"/>
    <property type="molecule type" value="Genomic_DNA"/>
</dbReference>
<name>A0A1T4WLQ9_9BACT</name>
<evidence type="ECO:0000313" key="1">
    <source>
        <dbReference type="EMBL" id="SKA78272.1"/>
    </source>
</evidence>
<dbReference type="RefSeq" id="WP_139373012.1">
    <property type="nucleotide sequence ID" value="NZ_FUYE01000001.1"/>
</dbReference>
<dbReference type="STRING" id="48467.SAMN02745166_00489"/>
<proteinExistence type="predicted"/>
<evidence type="ECO:0000313" key="2">
    <source>
        <dbReference type="Proteomes" id="UP000190774"/>
    </source>
</evidence>
<protein>
    <submittedName>
        <fullName evidence="1">Uncharacterized protein</fullName>
    </submittedName>
</protein>
<organism evidence="1 2">
    <name type="scientific">Prosthecobacter debontii</name>
    <dbReference type="NCBI Taxonomy" id="48467"/>
    <lineage>
        <taxon>Bacteria</taxon>
        <taxon>Pseudomonadati</taxon>
        <taxon>Verrucomicrobiota</taxon>
        <taxon>Verrucomicrobiia</taxon>
        <taxon>Verrucomicrobiales</taxon>
        <taxon>Verrucomicrobiaceae</taxon>
        <taxon>Prosthecobacter</taxon>
    </lineage>
</organism>
<sequence>MPPRLMDIGGTLVLTRITLRRITTFHRATGIAVAAVSTAEGALTVVEAMGVRMEAEAVTDLMRRARSCRID</sequence>
<dbReference type="Proteomes" id="UP000190774">
    <property type="component" value="Unassembled WGS sequence"/>
</dbReference>
<accession>A0A1T4WLQ9</accession>